<reference evidence="4" key="1">
    <citation type="submission" date="2021-01" db="UniProtKB">
        <authorList>
            <consortium name="EnsemblPlants"/>
        </authorList>
    </citation>
    <scope>IDENTIFICATION</scope>
</reference>
<feature type="domain" description="Purple acid phosphatase C-terminal" evidence="3">
    <location>
        <begin position="90"/>
        <end position="152"/>
    </location>
</feature>
<dbReference type="Proteomes" id="UP000594263">
    <property type="component" value="Unplaced"/>
</dbReference>
<evidence type="ECO:0000256" key="1">
    <source>
        <dbReference type="ARBA" id="ARBA00022729"/>
    </source>
</evidence>
<organism evidence="4 5">
    <name type="scientific">Kalanchoe fedtschenkoi</name>
    <name type="common">Lavender scallops</name>
    <name type="synonym">South American air plant</name>
    <dbReference type="NCBI Taxonomy" id="63787"/>
    <lineage>
        <taxon>Eukaryota</taxon>
        <taxon>Viridiplantae</taxon>
        <taxon>Streptophyta</taxon>
        <taxon>Embryophyta</taxon>
        <taxon>Tracheophyta</taxon>
        <taxon>Spermatophyta</taxon>
        <taxon>Magnoliopsida</taxon>
        <taxon>eudicotyledons</taxon>
        <taxon>Gunneridae</taxon>
        <taxon>Pentapetalae</taxon>
        <taxon>Saxifragales</taxon>
        <taxon>Crassulaceae</taxon>
        <taxon>Kalanchoe</taxon>
    </lineage>
</organism>
<evidence type="ECO:0000259" key="3">
    <source>
        <dbReference type="Pfam" id="PF14008"/>
    </source>
</evidence>
<sequence>MCRLVVRPQAHRLGSPIAFRTLITRTENKIRAFVDCGQSNINHETRTTNQKPPPNRKTIPTNQSTPYCNKPVHTTARNIATCRTARNECGPAHIVIGDGGNREGLASKYMDPKPEISMFREASFGHGELEVVNETHALWTWHRNDNDESVVADSAWLTSLASNPACTKS</sequence>
<keyword evidence="1" id="KW-0732">Signal</keyword>
<dbReference type="Pfam" id="PF14008">
    <property type="entry name" value="Metallophos_C"/>
    <property type="match status" value="1"/>
</dbReference>
<dbReference type="Gene3D" id="3.60.21.10">
    <property type="match status" value="1"/>
</dbReference>
<dbReference type="InterPro" id="IPR029052">
    <property type="entry name" value="Metallo-depent_PP-like"/>
</dbReference>
<dbReference type="SUPFAM" id="SSF56300">
    <property type="entry name" value="Metallo-dependent phosphatases"/>
    <property type="match status" value="1"/>
</dbReference>
<feature type="region of interest" description="Disordered" evidence="2">
    <location>
        <begin position="41"/>
        <end position="65"/>
    </location>
</feature>
<name>A0A7N0ZUM6_KALFE</name>
<keyword evidence="5" id="KW-1185">Reference proteome</keyword>
<evidence type="ECO:0000256" key="2">
    <source>
        <dbReference type="SAM" id="MobiDB-lite"/>
    </source>
</evidence>
<dbReference type="InterPro" id="IPR039331">
    <property type="entry name" value="PAPs-like"/>
</dbReference>
<dbReference type="AlphaFoldDB" id="A0A7N0ZUM6"/>
<protein>
    <recommendedName>
        <fullName evidence="3">Purple acid phosphatase C-terminal domain-containing protein</fullName>
    </recommendedName>
</protein>
<proteinExistence type="predicted"/>
<dbReference type="EnsemblPlants" id="Kaladp0037s0108.1.v1.1">
    <property type="protein sequence ID" value="Kaladp0037s0108.1.v1.1"/>
    <property type="gene ID" value="Kaladp0037s0108.v1.1"/>
</dbReference>
<dbReference type="PANTHER" id="PTHR22953">
    <property type="entry name" value="ACID PHOSPHATASE RELATED"/>
    <property type="match status" value="1"/>
</dbReference>
<dbReference type="InterPro" id="IPR025733">
    <property type="entry name" value="PAPs_C"/>
</dbReference>
<evidence type="ECO:0000313" key="4">
    <source>
        <dbReference type="EnsemblPlants" id="Kaladp0037s0108.1.v1.1"/>
    </source>
</evidence>
<evidence type="ECO:0000313" key="5">
    <source>
        <dbReference type="Proteomes" id="UP000594263"/>
    </source>
</evidence>
<dbReference type="PANTHER" id="PTHR22953:SF153">
    <property type="entry name" value="PURPLE ACID PHOSPHATASE"/>
    <property type="match status" value="1"/>
</dbReference>
<dbReference type="Gramene" id="Kaladp0037s0108.1.v1.1">
    <property type="protein sequence ID" value="Kaladp0037s0108.1.v1.1"/>
    <property type="gene ID" value="Kaladp0037s0108.v1.1"/>
</dbReference>
<dbReference type="GO" id="GO:0003993">
    <property type="term" value="F:acid phosphatase activity"/>
    <property type="evidence" value="ECO:0007669"/>
    <property type="project" value="InterPro"/>
</dbReference>
<accession>A0A7N0ZUM6</accession>
<feature type="compositionally biased region" description="Polar residues" evidence="2">
    <location>
        <begin position="41"/>
        <end position="50"/>
    </location>
</feature>